<dbReference type="Gene3D" id="2.30.130.110">
    <property type="match status" value="1"/>
</dbReference>
<keyword evidence="3" id="KW-0378">Hydrolase</keyword>
<dbReference type="EMBL" id="VULN01000004">
    <property type="protein sequence ID" value="MSS81727.1"/>
    <property type="molecule type" value="Genomic_DNA"/>
</dbReference>
<reference evidence="3 4" key="1">
    <citation type="submission" date="2019-08" db="EMBL/GenBank/DDBJ databases">
        <title>In-depth cultivation of the pig gut microbiome towards novel bacterial diversity and tailored functional studies.</title>
        <authorList>
            <person name="Wylensek D."/>
            <person name="Hitch T.C.A."/>
            <person name="Clavel T."/>
        </authorList>
    </citation>
    <scope>NUCLEOTIDE SEQUENCE [LARGE SCALE GENOMIC DNA]</scope>
    <source>
        <strain evidence="3 4">WCA-389-WT-5B</strain>
    </source>
</reference>
<feature type="domain" description="SAF" evidence="2">
    <location>
        <begin position="12"/>
        <end position="87"/>
    </location>
</feature>
<comment type="caution">
    <text evidence="3">The sequence shown here is derived from an EMBL/GenBank/DDBJ whole genome shotgun (WGS) entry which is preliminary data.</text>
</comment>
<evidence type="ECO:0000256" key="1">
    <source>
        <dbReference type="ARBA" id="ARBA00023239"/>
    </source>
</evidence>
<dbReference type="InterPro" id="IPR013974">
    <property type="entry name" value="SAF"/>
</dbReference>
<dbReference type="InterPro" id="IPR044144">
    <property type="entry name" value="SAF_UxaA/GarD"/>
</dbReference>
<sequence length="100" mass="11382">MKINGLLMDDQDNVVTCVAEIRKGDQVVYQKDGKMETLEAKEDIPFCHKIALVDLPKDGSVIKYGELLGKTREPIGKGHWVSDKNIFSVPRDYEQEFVKE</sequence>
<keyword evidence="1" id="KW-0456">Lyase</keyword>
<dbReference type="Proteomes" id="UP000441455">
    <property type="component" value="Unassembled WGS sequence"/>
</dbReference>
<evidence type="ECO:0000259" key="2">
    <source>
        <dbReference type="SMART" id="SM00858"/>
    </source>
</evidence>
<proteinExistence type="predicted"/>
<dbReference type="SMART" id="SM00858">
    <property type="entry name" value="SAF"/>
    <property type="match status" value="1"/>
</dbReference>
<dbReference type="CDD" id="cd11613">
    <property type="entry name" value="SAF_AH_GD"/>
    <property type="match status" value="1"/>
</dbReference>
<gene>
    <name evidence="3" type="ORF">FX155_03775</name>
</gene>
<name>A0A6N7VJE3_ACIFE</name>
<dbReference type="Pfam" id="PF08666">
    <property type="entry name" value="SAF"/>
    <property type="match status" value="1"/>
</dbReference>
<dbReference type="RefSeq" id="WP_022487463.1">
    <property type="nucleotide sequence ID" value="NZ_JAYLVM010000127.1"/>
</dbReference>
<organism evidence="3 4">
    <name type="scientific">Acidaminococcus fermentans</name>
    <dbReference type="NCBI Taxonomy" id="905"/>
    <lineage>
        <taxon>Bacteria</taxon>
        <taxon>Bacillati</taxon>
        <taxon>Bacillota</taxon>
        <taxon>Negativicutes</taxon>
        <taxon>Acidaminococcales</taxon>
        <taxon>Acidaminococcaceae</taxon>
        <taxon>Acidaminococcus</taxon>
    </lineage>
</organism>
<dbReference type="GO" id="GO:0016829">
    <property type="term" value="F:lyase activity"/>
    <property type="evidence" value="ECO:0007669"/>
    <property type="project" value="UniProtKB-KW"/>
</dbReference>
<accession>A0A6N7VJE3</accession>
<protein>
    <submittedName>
        <fullName evidence="3">UxaA family hydrolase</fullName>
    </submittedName>
</protein>
<evidence type="ECO:0000313" key="4">
    <source>
        <dbReference type="Proteomes" id="UP000441455"/>
    </source>
</evidence>
<dbReference type="AlphaFoldDB" id="A0A6N7VJE3"/>
<dbReference type="GO" id="GO:0016787">
    <property type="term" value="F:hydrolase activity"/>
    <property type="evidence" value="ECO:0007669"/>
    <property type="project" value="UniProtKB-KW"/>
</dbReference>
<dbReference type="OrthoDB" id="9804574at2"/>
<evidence type="ECO:0000313" key="3">
    <source>
        <dbReference type="EMBL" id="MSS81727.1"/>
    </source>
</evidence>